<dbReference type="EC" id="2.4.1.338" evidence="4"/>
<feature type="domain" description="Glycosyltransferase 2-like" evidence="2">
    <location>
        <begin position="7"/>
        <end position="141"/>
    </location>
</feature>
<name>A0A9W4R511_9GAMM</name>
<evidence type="ECO:0000259" key="3">
    <source>
        <dbReference type="Pfam" id="PF02709"/>
    </source>
</evidence>
<feature type="domain" description="Galactosyltransferase C-terminal" evidence="3">
    <location>
        <begin position="182"/>
        <end position="232"/>
    </location>
</feature>
<dbReference type="EMBL" id="CAMAPC010000030">
    <property type="protein sequence ID" value="CAH9067179.1"/>
    <property type="molecule type" value="Genomic_DNA"/>
</dbReference>
<gene>
    <name evidence="4" type="primary">valG</name>
    <name evidence="4" type="ORF">PSECIP111854_04039</name>
    <name evidence="5" type="ORF">PSECIP111951_04079</name>
</gene>
<dbReference type="Pfam" id="PF02709">
    <property type="entry name" value="Glyco_transf_7C"/>
    <property type="match status" value="1"/>
</dbReference>
<dbReference type="PANTHER" id="PTHR43685">
    <property type="entry name" value="GLYCOSYLTRANSFERASE"/>
    <property type="match status" value="1"/>
</dbReference>
<evidence type="ECO:0000313" key="7">
    <source>
        <dbReference type="Proteomes" id="UP001152485"/>
    </source>
</evidence>
<dbReference type="InterPro" id="IPR050834">
    <property type="entry name" value="Glycosyltransf_2"/>
</dbReference>
<dbReference type="InterPro" id="IPR027791">
    <property type="entry name" value="Galactosyl_T_C"/>
</dbReference>
<evidence type="ECO:0000313" key="5">
    <source>
        <dbReference type="EMBL" id="CAH9068232.1"/>
    </source>
</evidence>
<accession>A0A9W4R511</accession>
<evidence type="ECO:0000256" key="1">
    <source>
        <dbReference type="ARBA" id="ARBA00022679"/>
    </source>
</evidence>
<reference evidence="4 7" key="1">
    <citation type="submission" date="2022-07" db="EMBL/GenBank/DDBJ databases">
        <authorList>
            <person name="Criscuolo A."/>
        </authorList>
    </citation>
    <scope>NUCLEOTIDE SEQUENCE</scope>
    <source>
        <strain evidence="7">CIP 111951</strain>
        <strain evidence="4">CIP111854</strain>
        <strain evidence="5">CIP111951</strain>
    </source>
</reference>
<keyword evidence="1 4" id="KW-0808">Transferase</keyword>
<keyword evidence="6" id="KW-1185">Reference proteome</keyword>
<evidence type="ECO:0000313" key="4">
    <source>
        <dbReference type="EMBL" id="CAH9067179.1"/>
    </source>
</evidence>
<comment type="caution">
    <text evidence="4">The sequence shown here is derived from an EMBL/GenBank/DDBJ whole genome shotgun (WGS) entry which is preliminary data.</text>
</comment>
<protein>
    <submittedName>
        <fullName evidence="4">Validoxylamine A glucosyltransferase</fullName>
        <ecNumber evidence="4">2.4.1.338</ecNumber>
    </submittedName>
</protein>
<dbReference type="InterPro" id="IPR029044">
    <property type="entry name" value="Nucleotide-diphossugar_trans"/>
</dbReference>
<dbReference type="SUPFAM" id="SSF53448">
    <property type="entry name" value="Nucleotide-diphospho-sugar transferases"/>
    <property type="match status" value="1"/>
</dbReference>
<dbReference type="AlphaFoldDB" id="A0A9W4R511"/>
<organism evidence="4 6">
    <name type="scientific">Pseudoalteromonas holothuriae</name>
    <dbReference type="NCBI Taxonomy" id="2963714"/>
    <lineage>
        <taxon>Bacteria</taxon>
        <taxon>Pseudomonadati</taxon>
        <taxon>Pseudomonadota</taxon>
        <taxon>Gammaproteobacteria</taxon>
        <taxon>Alteromonadales</taxon>
        <taxon>Pseudoalteromonadaceae</taxon>
        <taxon>Pseudoalteromonas</taxon>
    </lineage>
</organism>
<dbReference type="RefSeq" id="WP_261595391.1">
    <property type="nucleotide sequence ID" value="NZ_CAMAPC010000030.1"/>
</dbReference>
<dbReference type="InterPro" id="IPR001173">
    <property type="entry name" value="Glyco_trans_2-like"/>
</dbReference>
<dbReference type="Pfam" id="PF00535">
    <property type="entry name" value="Glycos_transf_2"/>
    <property type="match status" value="1"/>
</dbReference>
<dbReference type="Gene3D" id="3.90.550.10">
    <property type="entry name" value="Spore Coat Polysaccharide Biosynthesis Protein SpsA, Chain A"/>
    <property type="match status" value="1"/>
</dbReference>
<evidence type="ECO:0000259" key="2">
    <source>
        <dbReference type="Pfam" id="PF00535"/>
    </source>
</evidence>
<evidence type="ECO:0000313" key="6">
    <source>
        <dbReference type="Proteomes" id="UP001152467"/>
    </source>
</evidence>
<sequence length="291" mass="33294">MRLQSISIVIPTYNSMLLLKETLDSLLLQTLNRERFEVIVVDDGSSDGTKQIVDQFRKLLDISYYYIEDKGFRVSSGRNLGLHFAKYPITLFLDSGMIANKEMLFSHLNEHLFNNKKVAIGMSYGVEEFSLVNAQALNNILLSNGLNESFNKLKDIPKLYDCRYSTVQSIGFDLSVSSAPWVICWGGNVSARTSFLRQVGGFDEWFNSWGGEDVDLGIRLFKNHGQFVVLKEQCAIHKPHPKFEEKNKITSRKNIDYIVRKYTDPMVSLLTCHDWKSIIELSVEREILVSC</sequence>
<dbReference type="GO" id="GO:0016757">
    <property type="term" value="F:glycosyltransferase activity"/>
    <property type="evidence" value="ECO:0007669"/>
    <property type="project" value="UniProtKB-KW"/>
</dbReference>
<dbReference type="PANTHER" id="PTHR43685:SF3">
    <property type="entry name" value="SLR2126 PROTEIN"/>
    <property type="match status" value="1"/>
</dbReference>
<keyword evidence="4" id="KW-0328">Glycosyltransferase</keyword>
<proteinExistence type="predicted"/>
<dbReference type="Proteomes" id="UP001152485">
    <property type="component" value="Unassembled WGS sequence"/>
</dbReference>
<dbReference type="Proteomes" id="UP001152467">
    <property type="component" value="Unassembled WGS sequence"/>
</dbReference>
<dbReference type="EMBL" id="CAMAPD010000034">
    <property type="protein sequence ID" value="CAH9068232.1"/>
    <property type="molecule type" value="Genomic_DNA"/>
</dbReference>